<gene>
    <name evidence="1" type="ORF">AA309_06720</name>
</gene>
<dbReference type="Proteomes" id="UP000035489">
    <property type="component" value="Unassembled WGS sequence"/>
</dbReference>
<proteinExistence type="predicted"/>
<name>A0A0H1RFZ9_9HYPH</name>
<keyword evidence="2" id="KW-1185">Reference proteome</keyword>
<comment type="caution">
    <text evidence="1">The sequence shown here is derived from an EMBL/GenBank/DDBJ whole genome shotgun (WGS) entry which is preliminary data.</text>
</comment>
<evidence type="ECO:0000313" key="2">
    <source>
        <dbReference type="Proteomes" id="UP000035489"/>
    </source>
</evidence>
<sequence>MDSTDKIGLDPKAPHGIYSFVGFAVGGRAMRELKVKIQMMGVVLVTCLLAQEASAADMTDRTVTRTTRVTRVMPVIPERAIARLADQGLGYSVLHEPLGVPQRGYRVHVTCTITETFRQTYCPTPAYMATCPNAVIACR</sequence>
<dbReference type="EMBL" id="LCYG01000016">
    <property type="protein sequence ID" value="KLK94128.1"/>
    <property type="molecule type" value="Genomic_DNA"/>
</dbReference>
<organism evidence="1 2">
    <name type="scientific">Microvirga vignae</name>
    <dbReference type="NCBI Taxonomy" id="1225564"/>
    <lineage>
        <taxon>Bacteria</taxon>
        <taxon>Pseudomonadati</taxon>
        <taxon>Pseudomonadota</taxon>
        <taxon>Alphaproteobacteria</taxon>
        <taxon>Hyphomicrobiales</taxon>
        <taxon>Methylobacteriaceae</taxon>
        <taxon>Microvirga</taxon>
    </lineage>
</organism>
<accession>A0A0H1RFZ9</accession>
<reference evidence="1 2" key="1">
    <citation type="submission" date="2015-05" db="EMBL/GenBank/DDBJ databases">
        <title>Draft genome sequence of Microvirga vignae strain BR3299, a novel nitrogen fixing bacteria isolated from Brazil semi-aired region.</title>
        <authorList>
            <person name="Zilli J.E."/>
            <person name="Passos S.R."/>
            <person name="Leite J."/>
            <person name="Baldani J.I."/>
            <person name="Xavier G.R."/>
            <person name="Rumjaneck N.G."/>
            <person name="Simoes-Araujo J.L."/>
        </authorList>
    </citation>
    <scope>NUCLEOTIDE SEQUENCE [LARGE SCALE GENOMIC DNA]</scope>
    <source>
        <strain evidence="1 2">BR3299</strain>
    </source>
</reference>
<evidence type="ECO:0000313" key="1">
    <source>
        <dbReference type="EMBL" id="KLK94128.1"/>
    </source>
</evidence>
<protein>
    <submittedName>
        <fullName evidence="1">Uncharacterized protein</fullName>
    </submittedName>
</protein>
<dbReference type="AlphaFoldDB" id="A0A0H1RFZ9"/>
<dbReference type="PATRIC" id="fig|1225564.3.peg.1826"/>